<sequence length="230" mass="26699">MNKILGNFDKYDLEAKFFPLILAFLPLVIFFYSVQGFFNGPNLLLRIVSSSILFGALAYSLMDLIRNLGKELENRIFDHEMSFPTTELLLHSNDFFSREKKKLIYDKVKKDFGTLLFNPTQEHADEKIARKKIVETVGQMRQKVDKGRLLIKYNMRYGFWRNLIAASPIAAALAFISSVVLIVFLNNLVSGVLILLLFVGYLCLWIFRKQIIIPFANQYANQFFLEYLRS</sequence>
<evidence type="ECO:0000313" key="3">
    <source>
        <dbReference type="Proteomes" id="UP000179102"/>
    </source>
</evidence>
<dbReference type="Proteomes" id="UP000179102">
    <property type="component" value="Unassembled WGS sequence"/>
</dbReference>
<organism evidence="2 3">
    <name type="scientific">Candidatus Curtissbacteria bacterium RIFCSPHIGHO2_01_FULL_41_11</name>
    <dbReference type="NCBI Taxonomy" id="1797711"/>
    <lineage>
        <taxon>Bacteria</taxon>
        <taxon>Candidatus Curtissiibacteriota</taxon>
    </lineage>
</organism>
<proteinExistence type="predicted"/>
<dbReference type="AlphaFoldDB" id="A0A1F5G8B7"/>
<keyword evidence="1" id="KW-0472">Membrane</keyword>
<evidence type="ECO:0000313" key="2">
    <source>
        <dbReference type="EMBL" id="OGD88064.1"/>
    </source>
</evidence>
<reference evidence="2 3" key="1">
    <citation type="journal article" date="2016" name="Nat. Commun.">
        <title>Thousands of microbial genomes shed light on interconnected biogeochemical processes in an aquifer system.</title>
        <authorList>
            <person name="Anantharaman K."/>
            <person name="Brown C.T."/>
            <person name="Hug L.A."/>
            <person name="Sharon I."/>
            <person name="Castelle C.J."/>
            <person name="Probst A.J."/>
            <person name="Thomas B.C."/>
            <person name="Singh A."/>
            <person name="Wilkins M.J."/>
            <person name="Karaoz U."/>
            <person name="Brodie E.L."/>
            <person name="Williams K.H."/>
            <person name="Hubbard S.S."/>
            <person name="Banfield J.F."/>
        </authorList>
    </citation>
    <scope>NUCLEOTIDE SEQUENCE [LARGE SCALE GENOMIC DNA]</scope>
</reference>
<feature type="transmembrane region" description="Helical" evidence="1">
    <location>
        <begin position="188"/>
        <end position="207"/>
    </location>
</feature>
<dbReference type="EMBL" id="MFAZ01000005">
    <property type="protein sequence ID" value="OGD88064.1"/>
    <property type="molecule type" value="Genomic_DNA"/>
</dbReference>
<gene>
    <name evidence="2" type="ORF">A2870_00550</name>
</gene>
<keyword evidence="1" id="KW-1133">Transmembrane helix</keyword>
<feature type="transmembrane region" description="Helical" evidence="1">
    <location>
        <begin position="44"/>
        <end position="65"/>
    </location>
</feature>
<keyword evidence="1" id="KW-0812">Transmembrane</keyword>
<name>A0A1F5G8B7_9BACT</name>
<feature type="transmembrane region" description="Helical" evidence="1">
    <location>
        <begin position="159"/>
        <end position="182"/>
    </location>
</feature>
<dbReference type="STRING" id="1797711.A2870_00550"/>
<accession>A0A1F5G8B7</accession>
<comment type="caution">
    <text evidence="2">The sequence shown here is derived from an EMBL/GenBank/DDBJ whole genome shotgun (WGS) entry which is preliminary data.</text>
</comment>
<feature type="transmembrane region" description="Helical" evidence="1">
    <location>
        <begin position="20"/>
        <end position="38"/>
    </location>
</feature>
<evidence type="ECO:0000256" key="1">
    <source>
        <dbReference type="SAM" id="Phobius"/>
    </source>
</evidence>
<protein>
    <submittedName>
        <fullName evidence="2">Uncharacterized protein</fullName>
    </submittedName>
</protein>